<dbReference type="AlphaFoldDB" id="A0A8H6AEV7"/>
<feature type="domain" description="DUF2421" evidence="1">
    <location>
        <begin position="2"/>
        <end position="140"/>
    </location>
</feature>
<keyword evidence="3" id="KW-1185">Reference proteome</keyword>
<evidence type="ECO:0000313" key="2">
    <source>
        <dbReference type="EMBL" id="KAF5866574.1"/>
    </source>
</evidence>
<dbReference type="Proteomes" id="UP000541154">
    <property type="component" value="Unassembled WGS sequence"/>
</dbReference>
<dbReference type="EMBL" id="SPNV01000007">
    <property type="protein sequence ID" value="KAF5866574.1"/>
    <property type="molecule type" value="Genomic_DNA"/>
</dbReference>
<gene>
    <name evidence="2" type="ORF">ETB97_011459</name>
</gene>
<name>A0A8H6AEV7_PETAA</name>
<accession>A0A8H6AEV7</accession>
<dbReference type="Pfam" id="PF10334">
    <property type="entry name" value="BRE4"/>
    <property type="match status" value="1"/>
</dbReference>
<dbReference type="PANTHER" id="PTHR37994:SF3">
    <property type="entry name" value="ER TRANSPORTER 6TM N-TERMINAL DOMAIN-CONTAINING PROTEIN"/>
    <property type="match status" value="1"/>
</dbReference>
<comment type="caution">
    <text evidence="2">The sequence shown here is derived from an EMBL/GenBank/DDBJ whole genome shotgun (WGS) entry which is preliminary data.</text>
</comment>
<dbReference type="PANTHER" id="PTHR37994">
    <property type="entry name" value="ARAE_2_N DOMAIN-CONTAINING PROTEIN-RELATED"/>
    <property type="match status" value="1"/>
</dbReference>
<protein>
    <recommendedName>
        <fullName evidence="1">DUF2421 domain-containing protein</fullName>
    </recommendedName>
</protein>
<evidence type="ECO:0000313" key="3">
    <source>
        <dbReference type="Proteomes" id="UP000541154"/>
    </source>
</evidence>
<dbReference type="InterPro" id="IPR018820">
    <property type="entry name" value="BRE4-related_DUF2421"/>
</dbReference>
<evidence type="ECO:0000259" key="1">
    <source>
        <dbReference type="Pfam" id="PF10334"/>
    </source>
</evidence>
<reference evidence="2 3" key="1">
    <citation type="submission" date="2019-04" db="EMBL/GenBank/DDBJ databases">
        <title>Aspergillus burnettii sp. nov., novel species from soil in southeast Queensland.</title>
        <authorList>
            <person name="Gilchrist C.L.M."/>
            <person name="Pitt J.I."/>
            <person name="Lange L."/>
            <person name="Lacey H.J."/>
            <person name="Vuong D."/>
            <person name="Midgley D.J."/>
            <person name="Greenfield P."/>
            <person name="Bradbury M."/>
            <person name="Lacey E."/>
            <person name="Busk P.K."/>
            <person name="Pilgaard B."/>
            <person name="Chooi Y.H."/>
            <person name="Piggott A.M."/>
        </authorList>
    </citation>
    <scope>NUCLEOTIDE SEQUENCE [LARGE SCALE GENOMIC DNA]</scope>
    <source>
        <strain evidence="2 3">FRR 5400</strain>
    </source>
</reference>
<sequence>MLDGPIELLHFKFSSFRSDSESLDRLKRLYHSMSRNLGQLLLLSGILLTEFRHRLAQQTGLLDHQCIGEVMAALGMYEQALKTGVTLPEILPTPLIRRAFEFWRSRSGEISLSPGMVRDKHYRRFCIELIARLQFLGTGDWRIDAGDEGGLG</sequence>
<organism evidence="2 3">
    <name type="scientific">Petromyces alliaceus</name>
    <name type="common">Aspergillus alliaceus</name>
    <dbReference type="NCBI Taxonomy" id="209559"/>
    <lineage>
        <taxon>Eukaryota</taxon>
        <taxon>Fungi</taxon>
        <taxon>Dikarya</taxon>
        <taxon>Ascomycota</taxon>
        <taxon>Pezizomycotina</taxon>
        <taxon>Eurotiomycetes</taxon>
        <taxon>Eurotiomycetidae</taxon>
        <taxon>Eurotiales</taxon>
        <taxon>Aspergillaceae</taxon>
        <taxon>Aspergillus</taxon>
        <taxon>Aspergillus subgen. Circumdati</taxon>
    </lineage>
</organism>
<proteinExistence type="predicted"/>